<name>A0A2M7QCH1_9BACT</name>
<proteinExistence type="predicted"/>
<comment type="catalytic activity">
    <reaction evidence="4">
        <text>a 2'-deoxyadenosine in DNA + S-adenosyl-L-methionine = an N(6)-methyl-2'-deoxyadenosine in DNA + S-adenosyl-L-homocysteine + H(+)</text>
        <dbReference type="Rhea" id="RHEA:15197"/>
        <dbReference type="Rhea" id="RHEA-COMP:12418"/>
        <dbReference type="Rhea" id="RHEA-COMP:12419"/>
        <dbReference type="ChEBI" id="CHEBI:15378"/>
        <dbReference type="ChEBI" id="CHEBI:57856"/>
        <dbReference type="ChEBI" id="CHEBI:59789"/>
        <dbReference type="ChEBI" id="CHEBI:90615"/>
        <dbReference type="ChEBI" id="CHEBI:90616"/>
        <dbReference type="EC" id="2.1.1.72"/>
    </reaction>
</comment>
<dbReference type="GO" id="GO:0008170">
    <property type="term" value="F:N-methyltransferase activity"/>
    <property type="evidence" value="ECO:0007669"/>
    <property type="project" value="InterPro"/>
</dbReference>
<dbReference type="InterPro" id="IPR050953">
    <property type="entry name" value="N4_N6_ade-DNA_methylase"/>
</dbReference>
<dbReference type="Pfam" id="PF02384">
    <property type="entry name" value="N6_Mtase"/>
    <property type="match status" value="1"/>
</dbReference>
<evidence type="ECO:0000313" key="7">
    <source>
        <dbReference type="Proteomes" id="UP000230108"/>
    </source>
</evidence>
<evidence type="ECO:0000256" key="3">
    <source>
        <dbReference type="ARBA" id="ARBA00022679"/>
    </source>
</evidence>
<dbReference type="PANTHER" id="PTHR33841:SF1">
    <property type="entry name" value="DNA METHYLTRANSFERASE A"/>
    <property type="match status" value="1"/>
</dbReference>
<dbReference type="Gene3D" id="3.40.50.150">
    <property type="entry name" value="Vaccinia Virus protein VP39"/>
    <property type="match status" value="1"/>
</dbReference>
<dbReference type="PRINTS" id="PR00507">
    <property type="entry name" value="N12N6MTFRASE"/>
</dbReference>
<gene>
    <name evidence="6" type="ORF">COY90_03315</name>
</gene>
<dbReference type="GO" id="GO:0003677">
    <property type="term" value="F:DNA binding"/>
    <property type="evidence" value="ECO:0007669"/>
    <property type="project" value="InterPro"/>
</dbReference>
<evidence type="ECO:0000313" key="6">
    <source>
        <dbReference type="EMBL" id="PIY68925.1"/>
    </source>
</evidence>
<dbReference type="EC" id="2.1.1.72" evidence="1"/>
<feature type="non-terminal residue" evidence="6">
    <location>
        <position position="557"/>
    </location>
</feature>
<dbReference type="GO" id="GO:0032259">
    <property type="term" value="P:methylation"/>
    <property type="evidence" value="ECO:0007669"/>
    <property type="project" value="UniProtKB-KW"/>
</dbReference>
<keyword evidence="2 6" id="KW-0489">Methyltransferase</keyword>
<evidence type="ECO:0000256" key="1">
    <source>
        <dbReference type="ARBA" id="ARBA00011900"/>
    </source>
</evidence>
<dbReference type="GO" id="GO:0009007">
    <property type="term" value="F:site-specific DNA-methyltransferase (adenine-specific) activity"/>
    <property type="evidence" value="ECO:0007669"/>
    <property type="project" value="UniProtKB-EC"/>
</dbReference>
<reference evidence="7" key="1">
    <citation type="submission" date="2017-09" db="EMBL/GenBank/DDBJ databases">
        <title>Depth-based differentiation of microbial function through sediment-hosted aquifers and enrichment of novel symbionts in the deep terrestrial subsurface.</title>
        <authorList>
            <person name="Probst A.J."/>
            <person name="Ladd B."/>
            <person name="Jarett J.K."/>
            <person name="Geller-Mcgrath D.E."/>
            <person name="Sieber C.M.K."/>
            <person name="Emerson J.B."/>
            <person name="Anantharaman K."/>
            <person name="Thomas B.C."/>
            <person name="Malmstrom R."/>
            <person name="Stieglmeier M."/>
            <person name="Klingl A."/>
            <person name="Woyke T."/>
            <person name="Ryan C.M."/>
            <person name="Banfield J.F."/>
        </authorList>
    </citation>
    <scope>NUCLEOTIDE SEQUENCE [LARGE SCALE GENOMIC DNA]</scope>
</reference>
<sequence>MHIQDYLNKLQTELLTGSALEHSYRHAFKELCETIDANVLTQNEPSRTAHGSPDYIFFKKSNTNIILGYAEAKDIWVNLNDIEKSEQLKRYLGYSNLILTNYIEFRFFRNGEKYQTIAIASRENTFLRSKEENFLQLEAELKAFLEGKPERIKSGKRLSQIMGGKALRIRENVMRFLQTENIRNQELEKMYEVMKSFLVHDLSVEKFADMYAQTLVYGLFVARYYDESPENFSRQEARDLVPASNPFLRHFFDHIIGPDFDKRLGCIVDELCDVFAVADIRDIIMRHFNLFGEIVDKDPIIHFYEDFLKEYDPLLRKSMGAYYTPVPVVQFMIRSVDEMLRKEFNLQEGIANTDKTQREVLIQGKKEKEMVHKVQILDPAVGTATFLNEIIKHIHKGFVGQEGVWQSYVDQELLPRLYGFELMMAPYTIAHLKLAMTLKETGINHFHRRLGVYLTNTLEEGIKHKDDLFSFGLTEAISEESKAAGTIKHDRPIMVVIGNPPYSGESNNKGLFEKEIEVYKREPTGGKLKERNPKWINDDYVKFIRFAEQMIEKNGEG</sequence>
<protein>
    <recommendedName>
        <fullName evidence="1">site-specific DNA-methyltransferase (adenine-specific)</fullName>
        <ecNumber evidence="1">2.1.1.72</ecNumber>
    </recommendedName>
</protein>
<organism evidence="6 7">
    <name type="scientific">Candidatus Roizmanbacteria bacterium CG_4_10_14_0_8_um_filter_39_9</name>
    <dbReference type="NCBI Taxonomy" id="1974829"/>
    <lineage>
        <taxon>Bacteria</taxon>
        <taxon>Candidatus Roizmaniibacteriota</taxon>
    </lineage>
</organism>
<dbReference type="EMBL" id="PFLF01000070">
    <property type="protein sequence ID" value="PIY68925.1"/>
    <property type="molecule type" value="Genomic_DNA"/>
</dbReference>
<dbReference type="AlphaFoldDB" id="A0A2M7QCH1"/>
<dbReference type="Proteomes" id="UP000230108">
    <property type="component" value="Unassembled WGS sequence"/>
</dbReference>
<evidence type="ECO:0000256" key="2">
    <source>
        <dbReference type="ARBA" id="ARBA00022603"/>
    </source>
</evidence>
<evidence type="ECO:0000256" key="4">
    <source>
        <dbReference type="ARBA" id="ARBA00047942"/>
    </source>
</evidence>
<dbReference type="InterPro" id="IPR029063">
    <property type="entry name" value="SAM-dependent_MTases_sf"/>
</dbReference>
<feature type="domain" description="DNA methylase adenine-specific" evidence="5">
    <location>
        <begin position="297"/>
        <end position="513"/>
    </location>
</feature>
<dbReference type="SUPFAM" id="SSF53335">
    <property type="entry name" value="S-adenosyl-L-methionine-dependent methyltransferases"/>
    <property type="match status" value="1"/>
</dbReference>
<comment type="caution">
    <text evidence="6">The sequence shown here is derived from an EMBL/GenBank/DDBJ whole genome shotgun (WGS) entry which is preliminary data.</text>
</comment>
<dbReference type="PANTHER" id="PTHR33841">
    <property type="entry name" value="DNA METHYLTRANSFERASE YEEA-RELATED"/>
    <property type="match status" value="1"/>
</dbReference>
<dbReference type="InterPro" id="IPR003356">
    <property type="entry name" value="DNA_methylase_A-5"/>
</dbReference>
<accession>A0A2M7QCH1</accession>
<evidence type="ECO:0000259" key="5">
    <source>
        <dbReference type="Pfam" id="PF02384"/>
    </source>
</evidence>
<keyword evidence="3 6" id="KW-0808">Transferase</keyword>